<dbReference type="Pfam" id="PF04542">
    <property type="entry name" value="Sigma70_r2"/>
    <property type="match status" value="1"/>
</dbReference>
<reference evidence="7 8" key="1">
    <citation type="submission" date="2018-10" db="EMBL/GenBank/DDBJ databases">
        <title>Tessaracoccus antarcticuss sp. nov., isolated from sediment.</title>
        <authorList>
            <person name="Zhou L.Y."/>
            <person name="Du Z.J."/>
        </authorList>
    </citation>
    <scope>NUCLEOTIDE SEQUENCE [LARGE SCALE GENOMIC DNA]</scope>
    <source>
        <strain evidence="7 8">JDX10</strain>
    </source>
</reference>
<dbReference type="GO" id="GO:0006352">
    <property type="term" value="P:DNA-templated transcription initiation"/>
    <property type="evidence" value="ECO:0007669"/>
    <property type="project" value="InterPro"/>
</dbReference>
<comment type="similarity">
    <text evidence="1">Belongs to the sigma-70 factor family. ECF subfamily.</text>
</comment>
<evidence type="ECO:0000259" key="5">
    <source>
        <dbReference type="Pfam" id="PF04542"/>
    </source>
</evidence>
<name>A0A3M0GVE4_9ACTN</name>
<dbReference type="InterPro" id="IPR039425">
    <property type="entry name" value="RNA_pol_sigma-70-like"/>
</dbReference>
<evidence type="ECO:0000313" key="8">
    <source>
        <dbReference type="Proteomes" id="UP000275256"/>
    </source>
</evidence>
<dbReference type="AlphaFoldDB" id="A0A3M0GVE4"/>
<evidence type="ECO:0000256" key="1">
    <source>
        <dbReference type="ARBA" id="ARBA00010641"/>
    </source>
</evidence>
<proteinExistence type="inferred from homology"/>
<evidence type="ECO:0000259" key="6">
    <source>
        <dbReference type="Pfam" id="PF08281"/>
    </source>
</evidence>
<dbReference type="PANTHER" id="PTHR43133:SF25">
    <property type="entry name" value="RNA POLYMERASE SIGMA FACTOR RFAY-RELATED"/>
    <property type="match status" value="1"/>
</dbReference>
<dbReference type="EMBL" id="REFW01000001">
    <property type="protein sequence ID" value="RMB61306.1"/>
    <property type="molecule type" value="Genomic_DNA"/>
</dbReference>
<sequence length="188" mass="21320">MEAQEEQVLWGEAIAGDGESFARIFDLHRDRVFRHVLRLVESVADAEDTVAIAFMELWRRRIDVRVVNGSVMPWLLVTATYVTRNVRRSSLRYREMLDRLPRSDVSRDAAQEFLGGSIDGLEPLLASELKSLGRQDQQMLSLVALEGYTMAETAEVLGISLAAVKSRMHRLRRRLHPKLSAQIGETTT</sequence>
<dbReference type="InterPro" id="IPR036388">
    <property type="entry name" value="WH-like_DNA-bd_sf"/>
</dbReference>
<dbReference type="InterPro" id="IPR007627">
    <property type="entry name" value="RNA_pol_sigma70_r2"/>
</dbReference>
<keyword evidence="4" id="KW-0804">Transcription</keyword>
<dbReference type="InterPro" id="IPR013249">
    <property type="entry name" value="RNA_pol_sigma70_r4_t2"/>
</dbReference>
<feature type="domain" description="RNA polymerase sigma-70 region 2" evidence="5">
    <location>
        <begin position="25"/>
        <end position="88"/>
    </location>
</feature>
<comment type="caution">
    <text evidence="7">The sequence shown here is derived from an EMBL/GenBank/DDBJ whole genome shotgun (WGS) entry which is preliminary data.</text>
</comment>
<keyword evidence="3" id="KW-0731">Sigma factor</keyword>
<gene>
    <name evidence="7" type="ORF">EAX62_01160</name>
</gene>
<dbReference type="Gene3D" id="1.10.1740.10">
    <property type="match status" value="1"/>
</dbReference>
<dbReference type="Proteomes" id="UP000275256">
    <property type="component" value="Unassembled WGS sequence"/>
</dbReference>
<dbReference type="RefSeq" id="WP_121899853.1">
    <property type="nucleotide sequence ID" value="NZ_REFW01000001.1"/>
</dbReference>
<evidence type="ECO:0000256" key="2">
    <source>
        <dbReference type="ARBA" id="ARBA00023015"/>
    </source>
</evidence>
<keyword evidence="8" id="KW-1185">Reference proteome</keyword>
<dbReference type="Gene3D" id="1.10.10.10">
    <property type="entry name" value="Winged helix-like DNA-binding domain superfamily/Winged helix DNA-binding domain"/>
    <property type="match status" value="1"/>
</dbReference>
<dbReference type="InterPro" id="IPR014284">
    <property type="entry name" value="RNA_pol_sigma-70_dom"/>
</dbReference>
<dbReference type="Pfam" id="PF08281">
    <property type="entry name" value="Sigma70_r4_2"/>
    <property type="match status" value="1"/>
</dbReference>
<dbReference type="NCBIfam" id="TIGR02937">
    <property type="entry name" value="sigma70-ECF"/>
    <property type="match status" value="1"/>
</dbReference>
<evidence type="ECO:0000256" key="3">
    <source>
        <dbReference type="ARBA" id="ARBA00023082"/>
    </source>
</evidence>
<evidence type="ECO:0000313" key="7">
    <source>
        <dbReference type="EMBL" id="RMB61306.1"/>
    </source>
</evidence>
<dbReference type="SUPFAM" id="SSF88659">
    <property type="entry name" value="Sigma3 and sigma4 domains of RNA polymerase sigma factors"/>
    <property type="match status" value="1"/>
</dbReference>
<dbReference type="OrthoDB" id="4184921at2"/>
<dbReference type="PANTHER" id="PTHR43133">
    <property type="entry name" value="RNA POLYMERASE ECF-TYPE SIGMA FACTO"/>
    <property type="match status" value="1"/>
</dbReference>
<organism evidence="7 8">
    <name type="scientific">Tessaracoccus antarcticus</name>
    <dbReference type="NCBI Taxonomy" id="2479848"/>
    <lineage>
        <taxon>Bacteria</taxon>
        <taxon>Bacillati</taxon>
        <taxon>Actinomycetota</taxon>
        <taxon>Actinomycetes</taxon>
        <taxon>Propionibacteriales</taxon>
        <taxon>Propionibacteriaceae</taxon>
        <taxon>Tessaracoccus</taxon>
    </lineage>
</organism>
<keyword evidence="2" id="KW-0805">Transcription regulation</keyword>
<evidence type="ECO:0000256" key="4">
    <source>
        <dbReference type="ARBA" id="ARBA00023163"/>
    </source>
</evidence>
<feature type="domain" description="RNA polymerase sigma factor 70 region 4 type 2" evidence="6">
    <location>
        <begin position="128"/>
        <end position="175"/>
    </location>
</feature>
<dbReference type="InterPro" id="IPR013324">
    <property type="entry name" value="RNA_pol_sigma_r3/r4-like"/>
</dbReference>
<dbReference type="GO" id="GO:0003677">
    <property type="term" value="F:DNA binding"/>
    <property type="evidence" value="ECO:0007669"/>
    <property type="project" value="InterPro"/>
</dbReference>
<accession>A0A3M0GVE4</accession>
<dbReference type="GO" id="GO:0016987">
    <property type="term" value="F:sigma factor activity"/>
    <property type="evidence" value="ECO:0007669"/>
    <property type="project" value="UniProtKB-KW"/>
</dbReference>
<protein>
    <submittedName>
        <fullName evidence="7">RNA polymerase sigma factor</fullName>
    </submittedName>
</protein>
<dbReference type="InterPro" id="IPR013325">
    <property type="entry name" value="RNA_pol_sigma_r2"/>
</dbReference>
<dbReference type="SUPFAM" id="SSF88946">
    <property type="entry name" value="Sigma2 domain of RNA polymerase sigma factors"/>
    <property type="match status" value="1"/>
</dbReference>